<protein>
    <submittedName>
        <fullName evidence="1">Uncharacterized protein</fullName>
    </submittedName>
</protein>
<evidence type="ECO:0000313" key="2">
    <source>
        <dbReference type="Proteomes" id="UP000007520"/>
    </source>
</evidence>
<name>H6WXN3_9CAUD</name>
<proteinExistence type="predicted"/>
<keyword evidence="2" id="KW-1185">Reference proteome</keyword>
<organism evidence="1 2">
    <name type="scientific">Vibrio phage pVp-1</name>
    <dbReference type="NCBI Taxonomy" id="1150989"/>
    <lineage>
        <taxon>Viruses</taxon>
        <taxon>Duplodnaviria</taxon>
        <taxon>Heunggongvirae</taxon>
        <taxon>Uroviricota</taxon>
        <taxon>Caudoviricetes</taxon>
        <taxon>Demerecviridae</taxon>
        <taxon>Ermolyevavirinae</taxon>
        <taxon>Vipunavirus</taxon>
        <taxon>Vipunavirus pVp1</taxon>
    </lineage>
</organism>
<dbReference type="Proteomes" id="UP000007520">
    <property type="component" value="Segment"/>
</dbReference>
<accession>H6WXN3</accession>
<gene>
    <name evidence="1" type="ORF">pVp-1_0142</name>
</gene>
<dbReference type="GeneID" id="14013408"/>
<reference evidence="1 2" key="1">
    <citation type="journal article" date="2012" name="J. Virol.">
        <title>Complete Genome Sequence of a Novel Marine Siphovirus, pVp-1, Infecting Vibrio parahaemolyticus.</title>
        <authorList>
            <person name="Kim J.H."/>
            <person name="Jun J.W."/>
            <person name="Choresca C.H."/>
            <person name="Shin S.P."/>
            <person name="Han J.E."/>
            <person name="Park S.C."/>
        </authorList>
    </citation>
    <scope>NUCLEOTIDE SEQUENCE [LARGE SCALE GENOMIC DNA]</scope>
</reference>
<sequence length="81" mass="9475">MTTKKVNFNTVYNDFGDTLPDKSTFFNASNNEVSRVMLRYRYKVDSDCRAFKLFQKEYAEFVASLKAAKTEPTKEKKDEVK</sequence>
<dbReference type="KEGG" id="vg:14013408"/>
<dbReference type="EMBL" id="JQ340389">
    <property type="protein sequence ID" value="AFB83999.1"/>
    <property type="molecule type" value="Genomic_DNA"/>
</dbReference>
<evidence type="ECO:0000313" key="1">
    <source>
        <dbReference type="EMBL" id="AFB83999.1"/>
    </source>
</evidence>
<dbReference type="RefSeq" id="YP_007007965.1">
    <property type="nucleotide sequence ID" value="NC_019529.1"/>
</dbReference>